<reference evidence="3 4" key="1">
    <citation type="journal article" date="2022" name="Int. J. Syst. Evol. Microbiol.">
        <title>Noviherbaspirillum aridicola sp. nov., isolated from an arid soil in Pakistan.</title>
        <authorList>
            <person name="Khan I.U."/>
            <person name="Saqib M."/>
            <person name="Amin A."/>
            <person name="Hussain F."/>
            <person name="Li L."/>
            <person name="Liu Y.H."/>
            <person name="Fang B.Z."/>
            <person name="Ahmed I."/>
            <person name="Li W.J."/>
        </authorList>
    </citation>
    <scope>NUCLEOTIDE SEQUENCE [LARGE SCALE GENOMIC DNA]</scope>
    <source>
        <strain evidence="3 4">NCCP-691</strain>
    </source>
</reference>
<dbReference type="RefSeq" id="WP_220806696.1">
    <property type="nucleotide sequence ID" value="NZ_BPMK01000002.1"/>
</dbReference>
<accession>A0ABQ4Q050</accession>
<evidence type="ECO:0000313" key="4">
    <source>
        <dbReference type="Proteomes" id="UP000887222"/>
    </source>
</evidence>
<dbReference type="Proteomes" id="UP000887222">
    <property type="component" value="Unassembled WGS sequence"/>
</dbReference>
<evidence type="ECO:0000313" key="3">
    <source>
        <dbReference type="EMBL" id="GIZ50520.1"/>
    </source>
</evidence>
<dbReference type="PIRSF" id="PIRSF017082">
    <property type="entry name" value="YflP"/>
    <property type="match status" value="1"/>
</dbReference>
<dbReference type="Gene3D" id="3.40.190.150">
    <property type="entry name" value="Bordetella uptake gene, domain 1"/>
    <property type="match status" value="1"/>
</dbReference>
<feature type="signal peptide" evidence="2">
    <location>
        <begin position="1"/>
        <end position="28"/>
    </location>
</feature>
<dbReference type="Pfam" id="PF03401">
    <property type="entry name" value="TctC"/>
    <property type="match status" value="1"/>
</dbReference>
<proteinExistence type="inferred from homology"/>
<evidence type="ECO:0000256" key="1">
    <source>
        <dbReference type="ARBA" id="ARBA00006987"/>
    </source>
</evidence>
<keyword evidence="4" id="KW-1185">Reference proteome</keyword>
<protein>
    <submittedName>
        <fullName evidence="3">MFS transporter</fullName>
    </submittedName>
</protein>
<dbReference type="Gene3D" id="3.40.190.10">
    <property type="entry name" value="Periplasmic binding protein-like II"/>
    <property type="match status" value="1"/>
</dbReference>
<name>A0ABQ4Q050_9BURK</name>
<dbReference type="SUPFAM" id="SSF53850">
    <property type="entry name" value="Periplasmic binding protein-like II"/>
    <property type="match status" value="1"/>
</dbReference>
<comment type="caution">
    <text evidence="3">The sequence shown here is derived from an EMBL/GenBank/DDBJ whole genome shotgun (WGS) entry which is preliminary data.</text>
</comment>
<keyword evidence="2" id="KW-0732">Signal</keyword>
<evidence type="ECO:0000256" key="2">
    <source>
        <dbReference type="SAM" id="SignalP"/>
    </source>
</evidence>
<organism evidence="3 4">
    <name type="scientific">Noviherbaspirillum aridicola</name>
    <dbReference type="NCBI Taxonomy" id="2849687"/>
    <lineage>
        <taxon>Bacteria</taxon>
        <taxon>Pseudomonadati</taxon>
        <taxon>Pseudomonadota</taxon>
        <taxon>Betaproteobacteria</taxon>
        <taxon>Burkholderiales</taxon>
        <taxon>Oxalobacteraceae</taxon>
        <taxon>Noviherbaspirillum</taxon>
    </lineage>
</organism>
<dbReference type="EMBL" id="BPMK01000002">
    <property type="protein sequence ID" value="GIZ50520.1"/>
    <property type="molecule type" value="Genomic_DNA"/>
</dbReference>
<feature type="chain" id="PRO_5047518861" evidence="2">
    <location>
        <begin position="29"/>
        <end position="331"/>
    </location>
</feature>
<dbReference type="InterPro" id="IPR005064">
    <property type="entry name" value="BUG"/>
</dbReference>
<dbReference type="InterPro" id="IPR042100">
    <property type="entry name" value="Bug_dom1"/>
</dbReference>
<dbReference type="PANTHER" id="PTHR42928:SF5">
    <property type="entry name" value="BLR1237 PROTEIN"/>
    <property type="match status" value="1"/>
</dbReference>
<sequence length="331" mass="34640">MQSKMLRGAAALSAALAAAFVMSAPASAQSTAQNYPNKPIHIIVTFTPGGAPDILGRLLAERLQAAWGQPVIVENKPGAGGNIGADYVAKQPGDGYNLVVGTVGTHAINGALYSKMPYDMVKDFTPITLLATTPNMLVVHNNVPAKSVKELIDYGKKDGKLTFASSGSGTSIHVSGELFKSMTGLDMEHIPYKGRASAIPDLLGGRVTMMFDNMPSSLPLVREGKLRALGVTSAKRSPAAPDIPTIAESGLPGFEAVSWFALYASPGTPKPIADKLQAEVSKILKSPDASRKLTDIGLEPAGGTAEELAAYQRAEITKWAKVVKESGAKAD</sequence>
<gene>
    <name evidence="3" type="ORF">NCCP691_05340</name>
</gene>
<dbReference type="PANTHER" id="PTHR42928">
    <property type="entry name" value="TRICARBOXYLATE-BINDING PROTEIN"/>
    <property type="match status" value="1"/>
</dbReference>
<dbReference type="CDD" id="cd13578">
    <property type="entry name" value="PBP2_Bug27"/>
    <property type="match status" value="1"/>
</dbReference>
<comment type="similarity">
    <text evidence="1">Belongs to the UPF0065 (bug) family.</text>
</comment>